<keyword evidence="5" id="KW-0472">Membrane</keyword>
<dbReference type="Proteomes" id="UP001152795">
    <property type="component" value="Unassembled WGS sequence"/>
</dbReference>
<evidence type="ECO:0000256" key="1">
    <source>
        <dbReference type="ARBA" id="ARBA00004141"/>
    </source>
</evidence>
<feature type="non-terminal residue" evidence="6">
    <location>
        <position position="206"/>
    </location>
</feature>
<sequence length="206" mass="23455">VWHGLVIYFGSLLFFDEGILGDKAFGNWSFGQFAYTIVVIVCNLKLGLFSFYWTILSHIVIWGSIIAYILFAIIASCDSWDAFQFGQASYDLYWTFLQLLDEPSVWFGFIVLSAVALMPDMALMTIARYFYRTKTQLAQESYKPTTGEVELILHKSRRSWRSANSARSTTATDVEVEEYSSSDDIVKTEPQKRRTATVSPTTPIQT</sequence>
<comment type="caution">
    <text evidence="6">The sequence shown here is derived from an EMBL/GenBank/DDBJ whole genome shotgun (WGS) entry which is preliminary data.</text>
</comment>
<evidence type="ECO:0000256" key="5">
    <source>
        <dbReference type="SAM" id="Phobius"/>
    </source>
</evidence>
<keyword evidence="2" id="KW-0479">Metal-binding</keyword>
<evidence type="ECO:0000313" key="7">
    <source>
        <dbReference type="Proteomes" id="UP001152795"/>
    </source>
</evidence>
<dbReference type="AlphaFoldDB" id="A0A7D9K4D3"/>
<keyword evidence="7" id="KW-1185">Reference proteome</keyword>
<accession>A0A7D9K4D3</accession>
<dbReference type="GO" id="GO:0140326">
    <property type="term" value="F:ATPase-coupled intramembrane lipid transporter activity"/>
    <property type="evidence" value="ECO:0007669"/>
    <property type="project" value="TreeGrafter"/>
</dbReference>
<proteinExistence type="predicted"/>
<comment type="subcellular location">
    <subcellularLocation>
        <location evidence="1">Membrane</location>
        <topology evidence="1">Multi-pass membrane protein</topology>
    </subcellularLocation>
</comment>
<gene>
    <name evidence="6" type="ORF">PACLA_8A003726</name>
</gene>
<evidence type="ECO:0000256" key="3">
    <source>
        <dbReference type="ARBA" id="ARBA00022842"/>
    </source>
</evidence>
<name>A0A7D9K4D3_PARCT</name>
<dbReference type="Pfam" id="PF16212">
    <property type="entry name" value="PhoLip_ATPase_C"/>
    <property type="match status" value="1"/>
</dbReference>
<dbReference type="EMBL" id="CACRXK020026548">
    <property type="protein sequence ID" value="CAB4040268.1"/>
    <property type="molecule type" value="Genomic_DNA"/>
</dbReference>
<dbReference type="GO" id="GO:0045332">
    <property type="term" value="P:phospholipid translocation"/>
    <property type="evidence" value="ECO:0007669"/>
    <property type="project" value="TreeGrafter"/>
</dbReference>
<evidence type="ECO:0000256" key="4">
    <source>
        <dbReference type="SAM" id="MobiDB-lite"/>
    </source>
</evidence>
<keyword evidence="5" id="KW-0812">Transmembrane</keyword>
<dbReference type="PANTHER" id="PTHR24092">
    <property type="entry name" value="PROBABLE PHOSPHOLIPID-TRANSPORTING ATPASE"/>
    <property type="match status" value="1"/>
</dbReference>
<feature type="transmembrane region" description="Helical" evidence="5">
    <location>
        <begin position="33"/>
        <end position="53"/>
    </location>
</feature>
<dbReference type="GO" id="GO:0005783">
    <property type="term" value="C:endoplasmic reticulum"/>
    <property type="evidence" value="ECO:0007669"/>
    <property type="project" value="TreeGrafter"/>
</dbReference>
<evidence type="ECO:0000313" key="6">
    <source>
        <dbReference type="EMBL" id="CAB4040268.1"/>
    </source>
</evidence>
<dbReference type="OrthoDB" id="377733at2759"/>
<dbReference type="PANTHER" id="PTHR24092:SF175">
    <property type="entry name" value="PHOSPHOLIPID-TRANSPORTING ATPASE"/>
    <property type="match status" value="1"/>
</dbReference>
<evidence type="ECO:0000256" key="2">
    <source>
        <dbReference type="ARBA" id="ARBA00022723"/>
    </source>
</evidence>
<feature type="transmembrane region" description="Helical" evidence="5">
    <location>
        <begin position="105"/>
        <end position="131"/>
    </location>
</feature>
<reference evidence="6" key="1">
    <citation type="submission" date="2020-04" db="EMBL/GenBank/DDBJ databases">
        <authorList>
            <person name="Alioto T."/>
            <person name="Alioto T."/>
            <person name="Gomez Garrido J."/>
        </authorList>
    </citation>
    <scope>NUCLEOTIDE SEQUENCE</scope>
    <source>
        <strain evidence="6">A484AB</strain>
    </source>
</reference>
<feature type="transmembrane region" description="Helical" evidence="5">
    <location>
        <begin position="65"/>
        <end position="85"/>
    </location>
</feature>
<dbReference type="InterPro" id="IPR032630">
    <property type="entry name" value="P_typ_ATPase_c"/>
</dbReference>
<dbReference type="GO" id="GO:0005886">
    <property type="term" value="C:plasma membrane"/>
    <property type="evidence" value="ECO:0007669"/>
    <property type="project" value="TreeGrafter"/>
</dbReference>
<protein>
    <submittedName>
        <fullName evidence="6">Probable phospholipid-transporting ATPase IF isoform X2</fullName>
    </submittedName>
</protein>
<dbReference type="GO" id="GO:0046872">
    <property type="term" value="F:metal ion binding"/>
    <property type="evidence" value="ECO:0007669"/>
    <property type="project" value="UniProtKB-KW"/>
</dbReference>
<feature type="region of interest" description="Disordered" evidence="4">
    <location>
        <begin position="169"/>
        <end position="206"/>
    </location>
</feature>
<keyword evidence="3" id="KW-0460">Magnesium</keyword>
<keyword evidence="5" id="KW-1133">Transmembrane helix</keyword>
<feature type="compositionally biased region" description="Polar residues" evidence="4">
    <location>
        <begin position="196"/>
        <end position="206"/>
    </location>
</feature>
<organism evidence="6 7">
    <name type="scientific">Paramuricea clavata</name>
    <name type="common">Red gorgonian</name>
    <name type="synonym">Violescent sea-whip</name>
    <dbReference type="NCBI Taxonomy" id="317549"/>
    <lineage>
        <taxon>Eukaryota</taxon>
        <taxon>Metazoa</taxon>
        <taxon>Cnidaria</taxon>
        <taxon>Anthozoa</taxon>
        <taxon>Octocorallia</taxon>
        <taxon>Malacalcyonacea</taxon>
        <taxon>Plexauridae</taxon>
        <taxon>Paramuricea</taxon>
    </lineage>
</organism>